<dbReference type="Proteomes" id="UP001432322">
    <property type="component" value="Unassembled WGS sequence"/>
</dbReference>
<evidence type="ECO:0000259" key="1">
    <source>
        <dbReference type="PROSITE" id="PS50829"/>
    </source>
</evidence>
<dbReference type="InterPro" id="IPR003169">
    <property type="entry name" value="GYF"/>
</dbReference>
<gene>
    <name evidence="2" type="ORF">PFISCL1PPCAC_23278</name>
</gene>
<dbReference type="InterPro" id="IPR035445">
    <property type="entry name" value="GYF-like_dom_sf"/>
</dbReference>
<accession>A0AAV5WI73</accession>
<dbReference type="EMBL" id="BTSY01000006">
    <property type="protein sequence ID" value="GMT31981.1"/>
    <property type="molecule type" value="Genomic_DNA"/>
</dbReference>
<reference evidence="2" key="1">
    <citation type="submission" date="2023-10" db="EMBL/GenBank/DDBJ databases">
        <title>Genome assembly of Pristionchus species.</title>
        <authorList>
            <person name="Yoshida K."/>
            <person name="Sommer R.J."/>
        </authorList>
    </citation>
    <scope>NUCLEOTIDE SEQUENCE</scope>
    <source>
        <strain evidence="2">RS5133</strain>
    </source>
</reference>
<protein>
    <recommendedName>
        <fullName evidence="1">GYF domain-containing protein</fullName>
    </recommendedName>
</protein>
<evidence type="ECO:0000313" key="3">
    <source>
        <dbReference type="Proteomes" id="UP001432322"/>
    </source>
</evidence>
<organism evidence="2 3">
    <name type="scientific">Pristionchus fissidentatus</name>
    <dbReference type="NCBI Taxonomy" id="1538716"/>
    <lineage>
        <taxon>Eukaryota</taxon>
        <taxon>Metazoa</taxon>
        <taxon>Ecdysozoa</taxon>
        <taxon>Nematoda</taxon>
        <taxon>Chromadorea</taxon>
        <taxon>Rhabditida</taxon>
        <taxon>Rhabditina</taxon>
        <taxon>Diplogasteromorpha</taxon>
        <taxon>Diplogasteroidea</taxon>
        <taxon>Neodiplogasteridae</taxon>
        <taxon>Pristionchus</taxon>
    </lineage>
</organism>
<evidence type="ECO:0000313" key="2">
    <source>
        <dbReference type="EMBL" id="GMT31981.1"/>
    </source>
</evidence>
<dbReference type="SUPFAM" id="SSF55277">
    <property type="entry name" value="GYF domain"/>
    <property type="match status" value="1"/>
</dbReference>
<name>A0AAV5WI73_9BILA</name>
<keyword evidence="3" id="KW-1185">Reference proteome</keyword>
<dbReference type="AlphaFoldDB" id="A0AAV5WI73"/>
<dbReference type="PROSITE" id="PS50829">
    <property type="entry name" value="GYF"/>
    <property type="match status" value="1"/>
</dbReference>
<comment type="caution">
    <text evidence="2">The sequence shown here is derived from an EMBL/GenBank/DDBJ whole genome shotgun (WGS) entry which is preliminary data.</text>
</comment>
<feature type="non-terminal residue" evidence="2">
    <location>
        <position position="1"/>
    </location>
</feature>
<proteinExistence type="predicted"/>
<feature type="domain" description="GYF" evidence="1">
    <location>
        <begin position="1"/>
        <end position="48"/>
    </location>
</feature>
<sequence>PGSDIKGPFTEQLVQEWYRQRWFCNDFLFFFMDDDENPDEKSTAFTLGSHKNIFVKNYIL</sequence>